<gene>
    <name evidence="2" type="primary">ORF1606</name>
</gene>
<dbReference type="EMBL" id="HACG01000688">
    <property type="protein sequence ID" value="CEK47553.1"/>
    <property type="molecule type" value="Transcribed_RNA"/>
</dbReference>
<feature type="non-terminal residue" evidence="2">
    <location>
        <position position="53"/>
    </location>
</feature>
<reference evidence="2" key="1">
    <citation type="submission" date="2014-12" db="EMBL/GenBank/DDBJ databases">
        <title>Insight into the proteome of Arion vulgaris.</title>
        <authorList>
            <person name="Aradska J."/>
            <person name="Bulat T."/>
            <person name="Smidak R."/>
            <person name="Sarate P."/>
            <person name="Gangsoo J."/>
            <person name="Sialana F."/>
            <person name="Bilban M."/>
            <person name="Lubec G."/>
        </authorList>
    </citation>
    <scope>NUCLEOTIDE SEQUENCE</scope>
    <source>
        <tissue evidence="2">Skin</tissue>
    </source>
</reference>
<proteinExistence type="predicted"/>
<sequence length="53" mass="5932">MARGKQKIVVADQSPRIQVEPTLKKTKGAQSTSSKMTLKKTEKSENRTTKQTK</sequence>
<accession>A0A0B6XUH8</accession>
<name>A0A0B6XUH8_9EUPU</name>
<evidence type="ECO:0000313" key="2">
    <source>
        <dbReference type="EMBL" id="CEK47553.1"/>
    </source>
</evidence>
<feature type="region of interest" description="Disordered" evidence="1">
    <location>
        <begin position="1"/>
        <end position="53"/>
    </location>
</feature>
<evidence type="ECO:0000256" key="1">
    <source>
        <dbReference type="SAM" id="MobiDB-lite"/>
    </source>
</evidence>
<dbReference type="AlphaFoldDB" id="A0A0B6XUH8"/>
<protein>
    <submittedName>
        <fullName evidence="2">Uncharacterized protein</fullName>
    </submittedName>
</protein>
<feature type="compositionally biased region" description="Basic and acidic residues" evidence="1">
    <location>
        <begin position="39"/>
        <end position="53"/>
    </location>
</feature>
<organism evidence="2">
    <name type="scientific">Arion vulgaris</name>
    <dbReference type="NCBI Taxonomy" id="1028688"/>
    <lineage>
        <taxon>Eukaryota</taxon>
        <taxon>Metazoa</taxon>
        <taxon>Spiralia</taxon>
        <taxon>Lophotrochozoa</taxon>
        <taxon>Mollusca</taxon>
        <taxon>Gastropoda</taxon>
        <taxon>Heterobranchia</taxon>
        <taxon>Euthyneura</taxon>
        <taxon>Panpulmonata</taxon>
        <taxon>Eupulmonata</taxon>
        <taxon>Stylommatophora</taxon>
        <taxon>Helicina</taxon>
        <taxon>Arionoidea</taxon>
        <taxon>Arionidae</taxon>
        <taxon>Arion</taxon>
    </lineage>
</organism>